<evidence type="ECO:0000259" key="2">
    <source>
        <dbReference type="PROSITE" id="PS50837"/>
    </source>
</evidence>
<dbReference type="EMBL" id="JABXJJ020000003">
    <property type="protein sequence ID" value="MDI5968376.1"/>
    <property type="molecule type" value="Genomic_DNA"/>
</dbReference>
<evidence type="ECO:0000256" key="1">
    <source>
        <dbReference type="SAM" id="MobiDB-lite"/>
    </source>
</evidence>
<proteinExistence type="predicted"/>
<dbReference type="SUPFAM" id="SSF52540">
    <property type="entry name" value="P-loop containing nucleoside triphosphate hydrolases"/>
    <property type="match status" value="1"/>
</dbReference>
<organism evidence="3">
    <name type="scientific">Streptantibioticus silvisoli</name>
    <dbReference type="NCBI Taxonomy" id="2705255"/>
    <lineage>
        <taxon>Bacteria</taxon>
        <taxon>Bacillati</taxon>
        <taxon>Actinomycetota</taxon>
        <taxon>Actinomycetes</taxon>
        <taxon>Kitasatosporales</taxon>
        <taxon>Streptomycetaceae</taxon>
        <taxon>Streptantibioticus</taxon>
    </lineage>
</organism>
<comment type="caution">
    <text evidence="3">The sequence shown here is derived from an EMBL/GenBank/DDBJ whole genome shotgun (WGS) entry which is preliminary data.</text>
</comment>
<dbReference type="InterPro" id="IPR027417">
    <property type="entry name" value="P-loop_NTPase"/>
</dbReference>
<feature type="domain" description="NACHT" evidence="2">
    <location>
        <begin position="315"/>
        <end position="436"/>
    </location>
</feature>
<dbReference type="RefSeq" id="WP_271314888.1">
    <property type="nucleotide sequence ID" value="NZ_JABXJJ020000003.1"/>
</dbReference>
<dbReference type="AlphaFoldDB" id="A0AA90GXT9"/>
<dbReference type="PROSITE" id="PS50837">
    <property type="entry name" value="NACHT"/>
    <property type="match status" value="1"/>
</dbReference>
<dbReference type="Pfam" id="PF05729">
    <property type="entry name" value="NACHT"/>
    <property type="match status" value="1"/>
</dbReference>
<reference evidence="3" key="1">
    <citation type="submission" date="2023-05" db="EMBL/GenBank/DDBJ databases">
        <title>Streptantibioticus silvisoli sp. nov., acidotolerant actinomycetes 1 from pine litter.</title>
        <authorList>
            <person name="Swiecimska M."/>
            <person name="Golinska P."/>
            <person name="Sangal V."/>
            <person name="Wachnowicz B."/>
            <person name="Goodfellow M."/>
        </authorList>
    </citation>
    <scope>NUCLEOTIDE SEQUENCE</scope>
    <source>
        <strain evidence="3">SL13</strain>
    </source>
</reference>
<dbReference type="InterPro" id="IPR007111">
    <property type="entry name" value="NACHT_NTPase"/>
</dbReference>
<protein>
    <submittedName>
        <fullName evidence="3">NACHT domain-containing protein</fullName>
    </submittedName>
</protein>
<feature type="region of interest" description="Disordered" evidence="1">
    <location>
        <begin position="1155"/>
        <end position="1178"/>
    </location>
</feature>
<evidence type="ECO:0000313" key="3">
    <source>
        <dbReference type="EMBL" id="MDI5968376.1"/>
    </source>
</evidence>
<sequence>MRPPSKGALGGAANEAGSGHRAGAAALIVTYGLLGERVPWLRSTAAPLRILLEADESVDDIVVELADGAQALIQAKAGGSAKDLKDTVDQWCRAILSHECGAADELVMVVGSKAPLSILKLADALRQRRSGTSLTPSAQKLLTGLEAGARAEGLNPAQAALLLDIAKIKRLDADEDGDEEALGAACMNAAVVTAGHGMAAFRVLRSRLRAAARDRAPSDLAAWRQWLVEAKAPLVSDACGVIAARLQAEDDALAAYRERWRHRQDVMPLADLGMGLTSLHVPGLAADLSVTPGDGPQESNDSRNVGLLSVVRRQGRLLLVGRPGMGKTVALQLIAASWCAHPLAPVPIWLRLRDVEQLLAPAGPYSLGLGDLLRAAVDIDDPSLRTALIRRIEAGEAILLLDALDEVSERRDPVVEAVGELIARLPADLDVVVTSRHSSAAAASSLRLPTYELAEPRKLPQTLDRLLETIASTSGDPETGDRWLRICRQRVEKLRERERDLWSVPLLATLLMLTVAHRPDSAVPTSRAGLLTEVIDATVKRWEKRRRRMSVPGADHDLAPAILLDCYDEIAHLVASGKTRWSVVNDAVAERLGQHWGMSAGAAAACAVEIIDFWDMTAGIFITTSPRGDLHGRSRLFAEIGEARWVMRDTTGIAPWMAEALADVERRESVRLAASLSSSVADELIRQALGAGGDLLDLVHDARTDGVDFHQRDLDAYRYAQLDRLLTLEDRTPKGKGFQGFLARLGSTRPALLAVRLADDDLSDDQAQRLLDRSARLGPRQLAMVKAVCVRRQVRRRGTAWSEEELETLEAALLSMPDEYDSTPRLAGLEEVVRAAVAHLLPGRPEIAHRLKVVCQFTPGYIADWVRSELAHLGYEEIAVAMTPEWHRSLTSFFGSDTERARPFLLLAKVSQAPAALTASEAWHLNEAAAFVGSLDMGAAPATAPDRAVRDHEQLTLRLCRAALSGSGLPADIVAAQILSLNSEDGSDWGLLYSPSTRAPSPQICPSTIDQALLLDALHSGNEWLCDIGLSLAFAAQRVPDELVGLLVAALPDIDAHTRLVTAALVSTRWPDHVIDDSDASVRAGLARARAFELSARGLHRDAYPLLADPDLLVREEAVRFLHGMPEDVGALLEEALATPADQWTCRWCGTRQTPQEDTCLNRHPRPQVRLDPNVGAG</sequence>
<gene>
    <name evidence="3" type="ORF">POF50_003270</name>
</gene>
<name>A0AA90GXT9_9ACTN</name>
<dbReference type="Gene3D" id="3.40.50.300">
    <property type="entry name" value="P-loop containing nucleotide triphosphate hydrolases"/>
    <property type="match status" value="1"/>
</dbReference>
<accession>A0AA90GXT9</accession>